<sequence length="369" mass="38523">MSGAPATVLRAVLRHGPVARSTIARLTGLSPAGVSRHCGSLADRGLLTETDEPVSRNGMGRPHVPVDIDTGRHTVCGVHIAHAHVTLSLLDLRGNVLVQQQIPHVDPDQHAVLRAITDVLPGFLAGRTPLAIGVAAGGWVDTDNGVIVEHTSLGWRNVPVREILAGATGLPVHTDSHARALVQAEQLFGEIRSRESALHLFVGNVVDAAIVTGGATHRGPRSAAGDVAHLPLGDSDVQCLLGHRGCFEATVSDDAWARRVAGVTMPELLAGQQDSTPFVERARLVGRAAALLYDVVNPEVLVVTELGVITFPECLAALREEIAARSRLCAAPEHTVLPSSFAADTVLAVAGGAVALGVLYTDPLSHTVG</sequence>
<feature type="domain" description="HTH marR-type" evidence="2">
    <location>
        <begin position="2"/>
        <end position="53"/>
    </location>
</feature>
<dbReference type="Gene3D" id="3.30.420.40">
    <property type="match status" value="2"/>
</dbReference>
<dbReference type="PANTHER" id="PTHR18964:SF149">
    <property type="entry name" value="BIFUNCTIONAL UDP-N-ACETYLGLUCOSAMINE 2-EPIMERASE_N-ACETYLMANNOSAMINE KINASE"/>
    <property type="match status" value="1"/>
</dbReference>
<dbReference type="PANTHER" id="PTHR18964">
    <property type="entry name" value="ROK (REPRESSOR, ORF, KINASE) FAMILY"/>
    <property type="match status" value="1"/>
</dbReference>
<dbReference type="InterPro" id="IPR000600">
    <property type="entry name" value="ROK"/>
</dbReference>
<dbReference type="Gene3D" id="1.10.10.10">
    <property type="entry name" value="Winged helix-like DNA-binding domain superfamily/Winged helix DNA-binding domain"/>
    <property type="match status" value="1"/>
</dbReference>
<reference evidence="3 4" key="1">
    <citation type="submission" date="2024-09" db="EMBL/GenBank/DDBJ databases">
        <authorList>
            <person name="Sun Q."/>
            <person name="Mori K."/>
        </authorList>
    </citation>
    <scope>NUCLEOTIDE SEQUENCE [LARGE SCALE GENOMIC DNA]</scope>
    <source>
        <strain evidence="3 4">TBRC 1432</strain>
    </source>
</reference>
<evidence type="ECO:0000259" key="2">
    <source>
        <dbReference type="Pfam" id="PF12802"/>
    </source>
</evidence>
<dbReference type="InterPro" id="IPR036388">
    <property type="entry name" value="WH-like_DNA-bd_sf"/>
</dbReference>
<dbReference type="Pfam" id="PF12802">
    <property type="entry name" value="MarR_2"/>
    <property type="match status" value="1"/>
</dbReference>
<evidence type="ECO:0000313" key="4">
    <source>
        <dbReference type="Proteomes" id="UP001589810"/>
    </source>
</evidence>
<comment type="similarity">
    <text evidence="1">Belongs to the ROK (NagC/XylR) family.</text>
</comment>
<keyword evidence="4" id="KW-1185">Reference proteome</keyword>
<dbReference type="RefSeq" id="WP_273939249.1">
    <property type="nucleotide sequence ID" value="NZ_CP097263.1"/>
</dbReference>
<accession>A0ABV6MJK1</accession>
<dbReference type="InterPro" id="IPR036390">
    <property type="entry name" value="WH_DNA-bd_sf"/>
</dbReference>
<evidence type="ECO:0000256" key="1">
    <source>
        <dbReference type="ARBA" id="ARBA00006479"/>
    </source>
</evidence>
<evidence type="ECO:0000313" key="3">
    <source>
        <dbReference type="EMBL" id="MFC0540463.1"/>
    </source>
</evidence>
<proteinExistence type="inferred from homology"/>
<gene>
    <name evidence="3" type="ORF">ACFFH7_03170</name>
</gene>
<dbReference type="InterPro" id="IPR043129">
    <property type="entry name" value="ATPase_NBD"/>
</dbReference>
<dbReference type="Pfam" id="PF00480">
    <property type="entry name" value="ROK"/>
    <property type="match status" value="1"/>
</dbReference>
<dbReference type="EMBL" id="JBHLUD010000001">
    <property type="protein sequence ID" value="MFC0540463.1"/>
    <property type="molecule type" value="Genomic_DNA"/>
</dbReference>
<dbReference type="Proteomes" id="UP001589810">
    <property type="component" value="Unassembled WGS sequence"/>
</dbReference>
<protein>
    <submittedName>
        <fullName evidence="3">ROK family protein</fullName>
    </submittedName>
</protein>
<dbReference type="SUPFAM" id="SSF46785">
    <property type="entry name" value="Winged helix' DNA-binding domain"/>
    <property type="match status" value="1"/>
</dbReference>
<dbReference type="SUPFAM" id="SSF53067">
    <property type="entry name" value="Actin-like ATPase domain"/>
    <property type="match status" value="1"/>
</dbReference>
<dbReference type="InterPro" id="IPR000835">
    <property type="entry name" value="HTH_MarR-typ"/>
</dbReference>
<organism evidence="3 4">
    <name type="scientific">Kutzneria chonburiensis</name>
    <dbReference type="NCBI Taxonomy" id="1483604"/>
    <lineage>
        <taxon>Bacteria</taxon>
        <taxon>Bacillati</taxon>
        <taxon>Actinomycetota</taxon>
        <taxon>Actinomycetes</taxon>
        <taxon>Pseudonocardiales</taxon>
        <taxon>Pseudonocardiaceae</taxon>
        <taxon>Kutzneria</taxon>
    </lineage>
</organism>
<comment type="caution">
    <text evidence="3">The sequence shown here is derived from an EMBL/GenBank/DDBJ whole genome shotgun (WGS) entry which is preliminary data.</text>
</comment>
<name>A0ABV6MJK1_9PSEU</name>